<dbReference type="AlphaFoldDB" id="A0A399JBD0"/>
<comment type="caution">
    <text evidence="1">The sequence shown here is derived from an EMBL/GenBank/DDBJ whole genome shotgun (WGS) entry which is preliminary data.</text>
</comment>
<gene>
    <name evidence="1" type="ORF">DWB68_13405</name>
</gene>
<dbReference type="EMBL" id="QQXK01000030">
    <property type="protein sequence ID" value="RII41332.1"/>
    <property type="molecule type" value="Genomic_DNA"/>
</dbReference>
<evidence type="ECO:0000313" key="1">
    <source>
        <dbReference type="EMBL" id="RII41332.1"/>
    </source>
</evidence>
<name>A0A399JBD0_9MICC</name>
<sequence>MAKTPRITKRYRIPGDRPDTVAETTRLDLAQFVRDRLAGSSGFAPVHISIQPTDQDEPHTHWQAEISIGLSPYGRWTETFAEIDTAMRELSRHLRAEHLSWALKVEDVLQEG</sequence>
<keyword evidence="2" id="KW-1185">Reference proteome</keyword>
<accession>A0A399JBD0</accession>
<dbReference type="Proteomes" id="UP000265419">
    <property type="component" value="Unassembled WGS sequence"/>
</dbReference>
<protein>
    <submittedName>
        <fullName evidence="1">Uncharacterized protein</fullName>
    </submittedName>
</protein>
<organism evidence="1 2">
    <name type="scientific">Galactobacter valiniphilus</name>
    <dbReference type="NCBI Taxonomy" id="2676122"/>
    <lineage>
        <taxon>Bacteria</taxon>
        <taxon>Bacillati</taxon>
        <taxon>Actinomycetota</taxon>
        <taxon>Actinomycetes</taxon>
        <taxon>Micrococcales</taxon>
        <taxon>Micrococcaceae</taxon>
        <taxon>Galactobacter</taxon>
    </lineage>
</organism>
<evidence type="ECO:0000313" key="2">
    <source>
        <dbReference type="Proteomes" id="UP000265419"/>
    </source>
</evidence>
<reference evidence="1 2" key="1">
    <citation type="submission" date="2018-07" db="EMBL/GenBank/DDBJ databases">
        <title>Arthrobacter sp. nov., isolated from raw cow's milk with high bacterial count.</title>
        <authorList>
            <person name="Hahne J."/>
            <person name="Isele D."/>
            <person name="Lipski A."/>
        </authorList>
    </citation>
    <scope>NUCLEOTIDE SEQUENCE [LARGE SCALE GENOMIC DNA]</scope>
    <source>
        <strain evidence="1 2">JZ R-35</strain>
    </source>
</reference>
<proteinExistence type="predicted"/>